<evidence type="ECO:0000313" key="5">
    <source>
        <dbReference type="Proteomes" id="UP000275727"/>
    </source>
</evidence>
<dbReference type="EMBL" id="AP018711">
    <property type="protein sequence ID" value="BBE34409.1"/>
    <property type="molecule type" value="Genomic_DNA"/>
</dbReference>
<reference evidence="4 5" key="1">
    <citation type="submission" date="2018-06" db="EMBL/GenBank/DDBJ databases">
        <title>Complete Genome Sequence of the Microcystin-Degrading Bacterium Sphingosinicella microcystinivorans Strain B-9.</title>
        <authorList>
            <person name="Jin H."/>
            <person name="Nishizawa T."/>
            <person name="Guo Y."/>
            <person name="Nishizawa A."/>
            <person name="Park H."/>
            <person name="Kato H."/>
            <person name="Tsuji K."/>
            <person name="Harada K."/>
        </authorList>
    </citation>
    <scope>NUCLEOTIDE SEQUENCE [LARGE SCALE GENOMIC DNA]</scope>
    <source>
        <strain evidence="4 5">B9</strain>
    </source>
</reference>
<dbReference type="SUPFAM" id="SSF46689">
    <property type="entry name" value="Homeodomain-like"/>
    <property type="match status" value="1"/>
</dbReference>
<accession>A0AAD1G176</accession>
<dbReference type="Gene3D" id="1.10.10.60">
    <property type="entry name" value="Homeodomain-like"/>
    <property type="match status" value="1"/>
</dbReference>
<dbReference type="KEGG" id="smic:SmB9_20670"/>
<dbReference type="SUPFAM" id="SSF48498">
    <property type="entry name" value="Tetracyclin repressor-like, C-terminal domain"/>
    <property type="match status" value="1"/>
</dbReference>
<dbReference type="InterPro" id="IPR001647">
    <property type="entry name" value="HTH_TetR"/>
</dbReference>
<dbReference type="Pfam" id="PF00440">
    <property type="entry name" value="TetR_N"/>
    <property type="match status" value="1"/>
</dbReference>
<protein>
    <recommendedName>
        <fullName evidence="3">HTH tetR-type domain-containing protein</fullName>
    </recommendedName>
</protein>
<dbReference type="Gene3D" id="1.10.357.10">
    <property type="entry name" value="Tetracycline Repressor, domain 2"/>
    <property type="match status" value="1"/>
</dbReference>
<dbReference type="InterPro" id="IPR050624">
    <property type="entry name" value="HTH-type_Tx_Regulator"/>
</dbReference>
<dbReference type="PROSITE" id="PS50977">
    <property type="entry name" value="HTH_TETR_2"/>
    <property type="match status" value="1"/>
</dbReference>
<dbReference type="PANTHER" id="PTHR43479">
    <property type="entry name" value="ACREF/ENVCD OPERON REPRESSOR-RELATED"/>
    <property type="match status" value="1"/>
</dbReference>
<dbReference type="InterPro" id="IPR036271">
    <property type="entry name" value="Tet_transcr_reg_TetR-rel_C_sf"/>
</dbReference>
<dbReference type="Proteomes" id="UP000275727">
    <property type="component" value="Chromosome"/>
</dbReference>
<dbReference type="AlphaFoldDB" id="A0AAD1G176"/>
<dbReference type="InterPro" id="IPR009057">
    <property type="entry name" value="Homeodomain-like_sf"/>
</dbReference>
<dbReference type="GO" id="GO:0003677">
    <property type="term" value="F:DNA binding"/>
    <property type="evidence" value="ECO:0007669"/>
    <property type="project" value="UniProtKB-UniRule"/>
</dbReference>
<gene>
    <name evidence="4" type="ORF">SmB9_20670</name>
</gene>
<dbReference type="PANTHER" id="PTHR43479:SF11">
    <property type="entry name" value="ACREF_ENVCD OPERON REPRESSOR-RELATED"/>
    <property type="match status" value="1"/>
</dbReference>
<proteinExistence type="predicted"/>
<sequence>MESWEIVMEGSRKTPGRKATLTRKEQAAETRERLKQATIRVLGRIGYRQMRIADVTREAGVAVGLFYHYFADLQAVTSEVLSDYMAEMTAKARKVTPSDDLFETLREQYKILIGHFEEQPGLMRCMLQASEEIPEFGEIWKASNRQWTHSFARRLSEALGPEKLDRKTSLLMAYCLGSMSDGVVHEYYVQQNPDLVGCVDSRDQLAEALATLTYRAVFLANPPREKLGAAAAIAVAPAGQ</sequence>
<keyword evidence="1 2" id="KW-0238">DNA-binding</keyword>
<feature type="DNA-binding region" description="H-T-H motif" evidence="2">
    <location>
        <begin position="51"/>
        <end position="70"/>
    </location>
</feature>
<evidence type="ECO:0000259" key="3">
    <source>
        <dbReference type="PROSITE" id="PS50977"/>
    </source>
</evidence>
<feature type="domain" description="HTH tetR-type" evidence="3">
    <location>
        <begin position="28"/>
        <end position="88"/>
    </location>
</feature>
<organism evidence="4 5">
    <name type="scientific">Sphingosinicella microcystinivorans</name>
    <dbReference type="NCBI Taxonomy" id="335406"/>
    <lineage>
        <taxon>Bacteria</taxon>
        <taxon>Pseudomonadati</taxon>
        <taxon>Pseudomonadota</taxon>
        <taxon>Alphaproteobacteria</taxon>
        <taxon>Sphingomonadales</taxon>
        <taxon>Sphingosinicellaceae</taxon>
        <taxon>Sphingosinicella</taxon>
    </lineage>
</organism>
<evidence type="ECO:0000256" key="2">
    <source>
        <dbReference type="PROSITE-ProRule" id="PRU00335"/>
    </source>
</evidence>
<evidence type="ECO:0000313" key="4">
    <source>
        <dbReference type="EMBL" id="BBE34409.1"/>
    </source>
</evidence>
<name>A0AAD1G176_SPHMI</name>
<evidence type="ECO:0000256" key="1">
    <source>
        <dbReference type="ARBA" id="ARBA00023125"/>
    </source>
</evidence>